<dbReference type="KEGG" id="spib:G8759_25295"/>
<gene>
    <name evidence="1" type="ORF">G8759_25295</name>
</gene>
<organism evidence="1 2">
    <name type="scientific">Spirosoma aureum</name>
    <dbReference type="NCBI Taxonomy" id="2692134"/>
    <lineage>
        <taxon>Bacteria</taxon>
        <taxon>Pseudomonadati</taxon>
        <taxon>Bacteroidota</taxon>
        <taxon>Cytophagia</taxon>
        <taxon>Cytophagales</taxon>
        <taxon>Cytophagaceae</taxon>
        <taxon>Spirosoma</taxon>
    </lineage>
</organism>
<protein>
    <submittedName>
        <fullName evidence="1">Uncharacterized protein</fullName>
    </submittedName>
</protein>
<dbReference type="Proteomes" id="UP000501802">
    <property type="component" value="Chromosome"/>
</dbReference>
<evidence type="ECO:0000313" key="1">
    <source>
        <dbReference type="EMBL" id="QIP15712.1"/>
    </source>
</evidence>
<name>A0A6G9AT95_9BACT</name>
<keyword evidence="2" id="KW-1185">Reference proteome</keyword>
<dbReference type="AlphaFoldDB" id="A0A6G9AT95"/>
<dbReference type="EMBL" id="CP050063">
    <property type="protein sequence ID" value="QIP15712.1"/>
    <property type="molecule type" value="Genomic_DNA"/>
</dbReference>
<dbReference type="RefSeq" id="WP_167214483.1">
    <property type="nucleotide sequence ID" value="NZ_CP050063.1"/>
</dbReference>
<accession>A0A6G9AT95</accession>
<sequence>MNTPSASIWVAHPERPDLQVDVAPVFSTLGTFDAPADAPFASGATDVIRRTIRTLNLSEHNPALIPPGTLVDLYQDLHRLEDMFEAIHDQQPAA</sequence>
<reference evidence="1 2" key="1">
    <citation type="submission" date="2020-03" db="EMBL/GenBank/DDBJ databases">
        <authorList>
            <person name="Kim M.K."/>
        </authorList>
    </citation>
    <scope>NUCLEOTIDE SEQUENCE [LARGE SCALE GENOMIC DNA]</scope>
    <source>
        <strain evidence="1 2">BT328</strain>
    </source>
</reference>
<evidence type="ECO:0000313" key="2">
    <source>
        <dbReference type="Proteomes" id="UP000501802"/>
    </source>
</evidence>
<proteinExistence type="predicted"/>